<protein>
    <submittedName>
        <fullName evidence="1">Toxin RelE</fullName>
    </submittedName>
</protein>
<organism evidence="1 2">
    <name type="scientific">Deinococcus roseus</name>
    <dbReference type="NCBI Taxonomy" id="392414"/>
    <lineage>
        <taxon>Bacteria</taxon>
        <taxon>Thermotogati</taxon>
        <taxon>Deinococcota</taxon>
        <taxon>Deinococci</taxon>
        <taxon>Deinococcales</taxon>
        <taxon>Deinococcaceae</taxon>
        <taxon>Deinococcus</taxon>
    </lineage>
</organism>
<proteinExistence type="predicted"/>
<sequence>MDIIGINLIDDFIARYSDAEKPLKRWITVTQAADWKTTHDVRSTFNTASFVPPHTVFNIKGNDYRLISEIDYEEALVVVTHVLTHEEYDRDKWK</sequence>
<comment type="caution">
    <text evidence="1">The sequence shown here is derived from an EMBL/GenBank/DDBJ whole genome shotgun (WGS) entry which is preliminary data.</text>
</comment>
<accession>A0ABQ2CV66</accession>
<dbReference type="Pfam" id="PF09907">
    <property type="entry name" value="HigB_toxin"/>
    <property type="match status" value="1"/>
</dbReference>
<dbReference type="EMBL" id="BMOD01000002">
    <property type="protein sequence ID" value="GGJ23488.1"/>
    <property type="molecule type" value="Genomic_DNA"/>
</dbReference>
<gene>
    <name evidence="1" type="ORF">GCM10008938_07030</name>
</gene>
<keyword evidence="2" id="KW-1185">Reference proteome</keyword>
<dbReference type="RefSeq" id="WP_188999963.1">
    <property type="nucleotide sequence ID" value="NZ_BMOD01000002.1"/>
</dbReference>
<dbReference type="InterPro" id="IPR018669">
    <property type="entry name" value="Toxin_HigB"/>
</dbReference>
<evidence type="ECO:0000313" key="2">
    <source>
        <dbReference type="Proteomes" id="UP000632222"/>
    </source>
</evidence>
<evidence type="ECO:0000313" key="1">
    <source>
        <dbReference type="EMBL" id="GGJ23488.1"/>
    </source>
</evidence>
<reference evidence="2" key="1">
    <citation type="journal article" date="2019" name="Int. J. Syst. Evol. Microbiol.">
        <title>The Global Catalogue of Microorganisms (GCM) 10K type strain sequencing project: providing services to taxonomists for standard genome sequencing and annotation.</title>
        <authorList>
            <consortium name="The Broad Institute Genomics Platform"/>
            <consortium name="The Broad Institute Genome Sequencing Center for Infectious Disease"/>
            <person name="Wu L."/>
            <person name="Ma J."/>
        </authorList>
    </citation>
    <scope>NUCLEOTIDE SEQUENCE [LARGE SCALE GENOMIC DNA]</scope>
    <source>
        <strain evidence="2">JCM 14370</strain>
    </source>
</reference>
<dbReference type="Proteomes" id="UP000632222">
    <property type="component" value="Unassembled WGS sequence"/>
</dbReference>
<name>A0ABQ2CV66_9DEIO</name>